<dbReference type="FunFam" id="2.20.100.10:FF:000002">
    <property type="entry name" value="Unc-5 netrin receptor C"/>
    <property type="match status" value="1"/>
</dbReference>
<name>A0A8S4Q2F6_OWEFU</name>
<dbReference type="SUPFAM" id="SSF82895">
    <property type="entry name" value="TSP-1 type 1 repeat"/>
    <property type="match status" value="4"/>
</dbReference>
<feature type="compositionally biased region" description="Polar residues" evidence="3">
    <location>
        <begin position="994"/>
        <end position="1012"/>
    </location>
</feature>
<evidence type="ECO:0000313" key="8">
    <source>
        <dbReference type="Proteomes" id="UP000749559"/>
    </source>
</evidence>
<dbReference type="CDD" id="cd00110">
    <property type="entry name" value="LamG"/>
    <property type="match status" value="2"/>
</dbReference>
<evidence type="ECO:0000256" key="5">
    <source>
        <dbReference type="SAM" id="SignalP"/>
    </source>
</evidence>
<comment type="caution">
    <text evidence="2">Lacks conserved residue(s) required for the propagation of feature annotation.</text>
</comment>
<sequence>MSTLTKAIIVTTVVLLFTRGICGRHAVEASKRDIVKAETGNNEVLEDDLTLPERWNEEGPMADAMLYISERSRRMFINDCLNGRSACTYDLVGETGKYRWNSDLSIEAKIRFWKFYECTLTKKSTDCPIDGQWSTWSSWHNCNATCGQGVRIRDRECDHPKPKNNGFKCSGPLKQEKLCDGACITEDKDVSKLSPPQQEAYAILRAKHAAHPLLLAKCYTKHCIYRDVQHIIDKTDADVYWSALHCFKYGNACPINGKWSEWTGWGKCNAACNMGIKVRTRMCNQPAPTANGNWCEGESMERAPCEIQTCDPSSIGHWKQWEAWGLCTKTCGGGVSVRKRECKDTRECEGEETQSSPCKSERCSVKGQWANWGTWNACSRQCGLGVSLRDRTCSNPIPSGSGQICKGPGTEIGYCYKSPCVHHSEKVAVFSGNSYIEYSEPSMVASRTLIVYIRFKPNSNGGILYQSFHKPEECKIMLKICSNKIVLELINGLVVLDSTMGDAKLKITSTAKILLDRWNTALVTLTGQQGTLTLNDKHHYFGSYTMEPSTDYNMPTLIGVGFTGAISKLTINFRAVPLNKRINFWKGHGSPLALEHVEFNPADIEATLPEFNGDVYSQIYHIHDTANEHSVQYKVIVKPKETLAGYIVYNEGVTSGSFTYLKLDESALKCCVNPGSNEKEACVSSENILPEKWYLIECTIQENHIEIRVDNNPPVETIISGQPYLPKPDWYVGGVPEEKDGLKLESSSRKTQGFDGYIDAFVIGDQHHNMAQTALVSPKGYVNAMGMSIAERFKDLYEPAASIVLLRCSYARYAAAINGTPVTVMWLNGTQLVRFDNFVKLEPDSPADKDVSVLRIDPPEGYAHQYESSYECLIFANNQFILKAYALTFKDKHLDTEEEIIDKAERTITITAIVFGPISVVILAVGIIVTLRAKNKNARKEEFKRTFERFADEVANTDEDEPIRNNNDGEGSAGSSLMSLARAAIKREHMTTIPSGLSIGSYTPNRNINMSQRRSDEAVDTLRSQGISKYGMENNGLLAKDSDSDSEDDTVFSYVPPKITMERQIFPSLPTGISNNVNENKGGHVPTNVPSSPFPKVMLKAKISESLLN</sequence>
<gene>
    <name evidence="7" type="ORF">OFUS_LOCUS22198</name>
</gene>
<dbReference type="InterPro" id="IPR036383">
    <property type="entry name" value="TSP1_rpt_sf"/>
</dbReference>
<reference evidence="7" key="1">
    <citation type="submission" date="2022-03" db="EMBL/GenBank/DDBJ databases">
        <authorList>
            <person name="Martin C."/>
        </authorList>
    </citation>
    <scope>NUCLEOTIDE SEQUENCE</scope>
</reference>
<dbReference type="InterPro" id="IPR013320">
    <property type="entry name" value="ConA-like_dom_sf"/>
</dbReference>
<keyword evidence="5" id="KW-0732">Signal</keyword>
<dbReference type="Proteomes" id="UP000749559">
    <property type="component" value="Unassembled WGS sequence"/>
</dbReference>
<feature type="signal peptide" evidence="5">
    <location>
        <begin position="1"/>
        <end position="23"/>
    </location>
</feature>
<dbReference type="PROSITE" id="PS50025">
    <property type="entry name" value="LAM_G_DOMAIN"/>
    <property type="match status" value="1"/>
</dbReference>
<dbReference type="Pfam" id="PF02210">
    <property type="entry name" value="Laminin_G_2"/>
    <property type="match status" value="1"/>
</dbReference>
<dbReference type="FunFam" id="2.20.100.10:FF:000001">
    <property type="entry name" value="semaphorin-5A isoform X1"/>
    <property type="match status" value="2"/>
</dbReference>
<dbReference type="SMART" id="SM00209">
    <property type="entry name" value="TSP1"/>
    <property type="match status" value="4"/>
</dbReference>
<dbReference type="Gene3D" id="2.20.100.10">
    <property type="entry name" value="Thrombospondin type-1 (TSP1) repeat"/>
    <property type="match status" value="4"/>
</dbReference>
<keyword evidence="1" id="KW-1015">Disulfide bond</keyword>
<organism evidence="7 8">
    <name type="scientific">Owenia fusiformis</name>
    <name type="common">Polychaete worm</name>
    <dbReference type="NCBI Taxonomy" id="6347"/>
    <lineage>
        <taxon>Eukaryota</taxon>
        <taxon>Metazoa</taxon>
        <taxon>Spiralia</taxon>
        <taxon>Lophotrochozoa</taxon>
        <taxon>Annelida</taxon>
        <taxon>Polychaeta</taxon>
        <taxon>Sedentaria</taxon>
        <taxon>Canalipalpata</taxon>
        <taxon>Sabellida</taxon>
        <taxon>Oweniida</taxon>
        <taxon>Oweniidae</taxon>
        <taxon>Owenia</taxon>
    </lineage>
</organism>
<keyword evidence="8" id="KW-1185">Reference proteome</keyword>
<evidence type="ECO:0000256" key="4">
    <source>
        <dbReference type="SAM" id="Phobius"/>
    </source>
</evidence>
<feature type="region of interest" description="Disordered" evidence="3">
    <location>
        <begin position="954"/>
        <end position="975"/>
    </location>
</feature>
<dbReference type="InterPro" id="IPR000884">
    <property type="entry name" value="TSP1_rpt"/>
</dbReference>
<dbReference type="Gene3D" id="2.60.120.200">
    <property type="match status" value="2"/>
</dbReference>
<dbReference type="Pfam" id="PF00090">
    <property type="entry name" value="TSP_1"/>
    <property type="match status" value="4"/>
</dbReference>
<dbReference type="PANTHER" id="PTHR16311:SF3">
    <property type="entry name" value="THROMBOSPONDIN TYPE-1 DOMAIN-CONTAINING PROTEIN 1"/>
    <property type="match status" value="1"/>
</dbReference>
<dbReference type="InterPro" id="IPR038877">
    <property type="entry name" value="THSD1"/>
</dbReference>
<feature type="compositionally biased region" description="Polar residues" evidence="3">
    <location>
        <begin position="964"/>
        <end position="975"/>
    </location>
</feature>
<proteinExistence type="predicted"/>
<evidence type="ECO:0000259" key="6">
    <source>
        <dbReference type="PROSITE" id="PS50025"/>
    </source>
</evidence>
<dbReference type="AlphaFoldDB" id="A0A8S4Q2F6"/>
<dbReference type="PROSITE" id="PS50092">
    <property type="entry name" value="TSP1"/>
    <property type="match status" value="4"/>
</dbReference>
<evidence type="ECO:0000256" key="3">
    <source>
        <dbReference type="SAM" id="MobiDB-lite"/>
    </source>
</evidence>
<dbReference type="SUPFAM" id="SSF49899">
    <property type="entry name" value="Concanavalin A-like lectins/glucanases"/>
    <property type="match status" value="2"/>
</dbReference>
<evidence type="ECO:0000256" key="1">
    <source>
        <dbReference type="ARBA" id="ARBA00023157"/>
    </source>
</evidence>
<feature type="transmembrane region" description="Helical" evidence="4">
    <location>
        <begin position="908"/>
        <end position="931"/>
    </location>
</feature>
<feature type="domain" description="Laminin G" evidence="6">
    <location>
        <begin position="606"/>
        <end position="808"/>
    </location>
</feature>
<dbReference type="EMBL" id="CAIIXF020000010">
    <property type="protein sequence ID" value="CAH1798001.1"/>
    <property type="molecule type" value="Genomic_DNA"/>
</dbReference>
<feature type="chain" id="PRO_5035737692" description="Laminin G domain-containing protein" evidence="5">
    <location>
        <begin position="24"/>
        <end position="1109"/>
    </location>
</feature>
<keyword evidence="4" id="KW-1133">Transmembrane helix</keyword>
<feature type="region of interest" description="Disordered" evidence="3">
    <location>
        <begin position="994"/>
        <end position="1014"/>
    </location>
</feature>
<dbReference type="OrthoDB" id="10062639at2759"/>
<evidence type="ECO:0000313" key="7">
    <source>
        <dbReference type="EMBL" id="CAH1798001.1"/>
    </source>
</evidence>
<keyword evidence="4" id="KW-0812">Transmembrane</keyword>
<dbReference type="PANTHER" id="PTHR16311">
    <property type="entry name" value="THROMBOSPONDIN TYPE I DOMAIN-CONTAINING 1"/>
    <property type="match status" value="1"/>
</dbReference>
<dbReference type="PRINTS" id="PR01705">
    <property type="entry name" value="TSP1REPEAT"/>
</dbReference>
<comment type="caution">
    <text evidence="7">The sequence shown here is derived from an EMBL/GenBank/DDBJ whole genome shotgun (WGS) entry which is preliminary data.</text>
</comment>
<dbReference type="GO" id="GO:0071944">
    <property type="term" value="C:cell periphery"/>
    <property type="evidence" value="ECO:0007669"/>
    <property type="project" value="TreeGrafter"/>
</dbReference>
<protein>
    <recommendedName>
        <fullName evidence="6">Laminin G domain-containing protein</fullName>
    </recommendedName>
</protein>
<accession>A0A8S4Q2F6</accession>
<dbReference type="SMART" id="SM00282">
    <property type="entry name" value="LamG"/>
    <property type="match status" value="2"/>
</dbReference>
<dbReference type="InterPro" id="IPR001791">
    <property type="entry name" value="Laminin_G"/>
</dbReference>
<evidence type="ECO:0000256" key="2">
    <source>
        <dbReference type="PROSITE-ProRule" id="PRU00122"/>
    </source>
</evidence>
<keyword evidence="4" id="KW-0472">Membrane</keyword>